<dbReference type="AlphaFoldDB" id="A0A2H1FCA3"/>
<dbReference type="Proteomes" id="UP000230607">
    <property type="component" value="Chromosome 1"/>
</dbReference>
<protein>
    <submittedName>
        <fullName evidence="1">Uncharacterized protein</fullName>
    </submittedName>
</protein>
<proteinExistence type="predicted"/>
<name>A0A2H1FCA3_9ARCH</name>
<keyword evidence="2" id="KW-1185">Reference proteome</keyword>
<organism evidence="1 2">
    <name type="scientific">Candidatus Nitrosotalea okcheonensis</name>
    <dbReference type="NCBI Taxonomy" id="1903276"/>
    <lineage>
        <taxon>Archaea</taxon>
        <taxon>Nitrososphaerota</taxon>
        <taxon>Nitrososphaeria</taxon>
        <taxon>Nitrosotaleales</taxon>
        <taxon>Nitrosotaleaceae</taxon>
        <taxon>Nitrosotalea</taxon>
    </lineage>
</organism>
<gene>
    <name evidence="1" type="ORF">NCS_10203</name>
</gene>
<reference evidence="2" key="1">
    <citation type="submission" date="2017-03" db="EMBL/GenBank/DDBJ databases">
        <authorList>
            <person name="Herbold C."/>
        </authorList>
    </citation>
    <scope>NUCLEOTIDE SEQUENCE [LARGE SCALE GENOMIC DNA]</scope>
</reference>
<evidence type="ECO:0000313" key="2">
    <source>
        <dbReference type="Proteomes" id="UP000230607"/>
    </source>
</evidence>
<accession>A0A2H1FCA3</accession>
<dbReference type="EMBL" id="LT841358">
    <property type="protein sequence ID" value="SMH70396.1"/>
    <property type="molecule type" value="Genomic_DNA"/>
</dbReference>
<sequence length="47" mass="5560">MHESYLSLGVNIIENNRFGSTRMKRPKAYCTNNYGKEHTPFSFIFFI</sequence>
<evidence type="ECO:0000313" key="1">
    <source>
        <dbReference type="EMBL" id="SMH70396.1"/>
    </source>
</evidence>